<evidence type="ECO:0000259" key="12">
    <source>
        <dbReference type="PROSITE" id="PS51198"/>
    </source>
</evidence>
<keyword evidence="3" id="KW-0227">DNA damage</keyword>
<keyword evidence="5 11" id="KW-0347">Helicase</keyword>
<dbReference type="SUPFAM" id="SSF52540">
    <property type="entry name" value="P-loop containing nucleoside triphosphate hydrolases"/>
    <property type="match status" value="1"/>
</dbReference>
<dbReference type="GO" id="GO:0005829">
    <property type="term" value="C:cytosol"/>
    <property type="evidence" value="ECO:0007669"/>
    <property type="project" value="TreeGrafter"/>
</dbReference>
<dbReference type="Gene3D" id="3.40.50.300">
    <property type="entry name" value="P-loop containing nucleotide triphosphate hydrolases"/>
    <property type="match status" value="1"/>
</dbReference>
<feature type="domain" description="UvrD-like helicase ATP-binding" evidence="12">
    <location>
        <begin position="12"/>
        <end position="300"/>
    </location>
</feature>
<dbReference type="AlphaFoldDB" id="A0A5Z1W1I8"/>
<gene>
    <name evidence="13" type="ORF">F1J22_11890</name>
</gene>
<dbReference type="GO" id="GO:0005524">
    <property type="term" value="F:ATP binding"/>
    <property type="evidence" value="ECO:0007669"/>
    <property type="project" value="UniProtKB-UniRule"/>
</dbReference>
<dbReference type="InterPro" id="IPR027417">
    <property type="entry name" value="P-loop_NTPase"/>
</dbReference>
<protein>
    <submittedName>
        <fullName evidence="13">AAA family ATPase</fullName>
    </submittedName>
</protein>
<keyword evidence="7 11" id="KW-0067">ATP-binding</keyword>
<dbReference type="GO" id="GO:0003677">
    <property type="term" value="F:DNA binding"/>
    <property type="evidence" value="ECO:0007669"/>
    <property type="project" value="UniProtKB-KW"/>
</dbReference>
<keyword evidence="10" id="KW-0413">Isomerase</keyword>
<dbReference type="GO" id="GO:0043138">
    <property type="term" value="F:3'-5' DNA helicase activity"/>
    <property type="evidence" value="ECO:0007669"/>
    <property type="project" value="TreeGrafter"/>
</dbReference>
<keyword evidence="2 11" id="KW-0547">Nucleotide-binding</keyword>
<dbReference type="PANTHER" id="PTHR11070">
    <property type="entry name" value="UVRD / RECB / PCRA DNA HELICASE FAMILY MEMBER"/>
    <property type="match status" value="1"/>
</dbReference>
<dbReference type="Gene3D" id="6.10.250.2380">
    <property type="match status" value="1"/>
</dbReference>
<evidence type="ECO:0000256" key="5">
    <source>
        <dbReference type="ARBA" id="ARBA00022806"/>
    </source>
</evidence>
<evidence type="ECO:0000256" key="7">
    <source>
        <dbReference type="ARBA" id="ARBA00022840"/>
    </source>
</evidence>
<dbReference type="FunFam" id="3.40.50.300:FF:001236">
    <property type="entry name" value="ATP-dependent helicase/nuclease subunit A"/>
    <property type="match status" value="1"/>
</dbReference>
<dbReference type="GO" id="GO:0000725">
    <property type="term" value="P:recombinational repair"/>
    <property type="evidence" value="ECO:0007669"/>
    <property type="project" value="TreeGrafter"/>
</dbReference>
<evidence type="ECO:0000256" key="4">
    <source>
        <dbReference type="ARBA" id="ARBA00022801"/>
    </source>
</evidence>
<dbReference type="GO" id="GO:0004527">
    <property type="term" value="F:exonuclease activity"/>
    <property type="evidence" value="ECO:0007669"/>
    <property type="project" value="UniProtKB-KW"/>
</dbReference>
<evidence type="ECO:0000256" key="10">
    <source>
        <dbReference type="ARBA" id="ARBA00023235"/>
    </source>
</evidence>
<dbReference type="InterPro" id="IPR014016">
    <property type="entry name" value="UvrD-like_ATP-bd"/>
</dbReference>
<name>A0A5Z1W1I8_LISMN</name>
<feature type="binding site" evidence="11">
    <location>
        <begin position="33"/>
        <end position="40"/>
    </location>
    <ligand>
        <name>ATP</name>
        <dbReference type="ChEBI" id="CHEBI:30616"/>
    </ligand>
</feature>
<dbReference type="PANTHER" id="PTHR11070:SF48">
    <property type="entry name" value="ATP-DEPENDENT HELICASE_NUCLEASE SUBUNIT A"/>
    <property type="match status" value="1"/>
</dbReference>
<keyword evidence="8" id="KW-0238">DNA-binding</keyword>
<evidence type="ECO:0000256" key="2">
    <source>
        <dbReference type="ARBA" id="ARBA00022741"/>
    </source>
</evidence>
<evidence type="ECO:0000256" key="8">
    <source>
        <dbReference type="ARBA" id="ARBA00023125"/>
    </source>
</evidence>
<sequence length="300" mass="34044">MGLNIPPKPESSLWTDDQWKAIQAEGNNVLVAAAAGSGKTAVLVTRIIEKLINESANLNVDELLIVTFTNASAAEMKFRIGKGLEEALAQNPDSTHLKRQVALLNYASISTLHSFCLEIIRKYYFDADIDPNFRLIEPIESSMIRDEVLENLLEQEYSIENNEPFFHLVESFTGDRSDAELHALISKLYDFSRANPDPNIWLEEMVDFYNTEETTSITELPYFPIIKEDIELRVNQAKNYLLNAIDYANENNGPVPYLATLENDLAQIEAITELSWNSWGQLKKAIESIDFKRIPTLKNK</sequence>
<evidence type="ECO:0000256" key="11">
    <source>
        <dbReference type="PROSITE-ProRule" id="PRU00560"/>
    </source>
</evidence>
<keyword evidence="1" id="KW-0540">Nuclease</keyword>
<feature type="non-terminal residue" evidence="13">
    <location>
        <position position="300"/>
    </location>
</feature>
<accession>A0A5Z1W1I8</accession>
<keyword evidence="4 11" id="KW-0378">Hydrolase</keyword>
<keyword evidence="6" id="KW-0269">Exonuclease</keyword>
<proteinExistence type="predicted"/>
<evidence type="ECO:0000256" key="1">
    <source>
        <dbReference type="ARBA" id="ARBA00022722"/>
    </source>
</evidence>
<dbReference type="GO" id="GO:0033202">
    <property type="term" value="C:DNA helicase complex"/>
    <property type="evidence" value="ECO:0007669"/>
    <property type="project" value="TreeGrafter"/>
</dbReference>
<evidence type="ECO:0000256" key="6">
    <source>
        <dbReference type="ARBA" id="ARBA00022839"/>
    </source>
</evidence>
<dbReference type="PROSITE" id="PS51198">
    <property type="entry name" value="UVRD_HELICASE_ATP_BIND"/>
    <property type="match status" value="1"/>
</dbReference>
<keyword evidence="9" id="KW-0234">DNA repair</keyword>
<evidence type="ECO:0000256" key="9">
    <source>
        <dbReference type="ARBA" id="ARBA00023204"/>
    </source>
</evidence>
<evidence type="ECO:0000256" key="3">
    <source>
        <dbReference type="ARBA" id="ARBA00022763"/>
    </source>
</evidence>
<dbReference type="EMBL" id="AAKFWE010000021">
    <property type="protein sequence ID" value="ECR3528914.1"/>
    <property type="molecule type" value="Genomic_DNA"/>
</dbReference>
<evidence type="ECO:0000313" key="13">
    <source>
        <dbReference type="EMBL" id="ECR3528914.1"/>
    </source>
</evidence>
<dbReference type="Pfam" id="PF00580">
    <property type="entry name" value="UvrD-helicase"/>
    <property type="match status" value="1"/>
</dbReference>
<dbReference type="InterPro" id="IPR000212">
    <property type="entry name" value="DNA_helicase_UvrD/REP"/>
</dbReference>
<comment type="caution">
    <text evidence="13">The sequence shown here is derived from an EMBL/GenBank/DDBJ whole genome shotgun (WGS) entry which is preliminary data.</text>
</comment>
<organism evidence="13">
    <name type="scientific">Listeria monocytogenes</name>
    <dbReference type="NCBI Taxonomy" id="1639"/>
    <lineage>
        <taxon>Bacteria</taxon>
        <taxon>Bacillati</taxon>
        <taxon>Bacillota</taxon>
        <taxon>Bacilli</taxon>
        <taxon>Bacillales</taxon>
        <taxon>Listeriaceae</taxon>
        <taxon>Listeria</taxon>
    </lineage>
</organism>
<reference evidence="13" key="1">
    <citation type="submission" date="2019-09" db="EMBL/GenBank/DDBJ databases">
        <authorList>
            <person name="Ashton P.M."/>
            <person name="Dallman T."/>
            <person name="Nair S."/>
            <person name="De Pinna E."/>
            <person name="Peters T."/>
            <person name="Grant K."/>
        </authorList>
    </citation>
    <scope>NUCLEOTIDE SEQUENCE</scope>
    <source>
        <strain evidence="13">799105</strain>
    </source>
</reference>